<name>A0A644Z8U9_9ZZZZ</name>
<protein>
    <submittedName>
        <fullName evidence="1">Uncharacterized protein</fullName>
    </submittedName>
</protein>
<gene>
    <name evidence="1" type="ORF">SDC9_83675</name>
</gene>
<organism evidence="1">
    <name type="scientific">bioreactor metagenome</name>
    <dbReference type="NCBI Taxonomy" id="1076179"/>
    <lineage>
        <taxon>unclassified sequences</taxon>
        <taxon>metagenomes</taxon>
        <taxon>ecological metagenomes</taxon>
    </lineage>
</organism>
<evidence type="ECO:0000313" key="1">
    <source>
        <dbReference type="EMBL" id="MPM37069.1"/>
    </source>
</evidence>
<proteinExistence type="predicted"/>
<reference evidence="1" key="1">
    <citation type="submission" date="2019-08" db="EMBL/GenBank/DDBJ databases">
        <authorList>
            <person name="Kucharzyk K."/>
            <person name="Murdoch R.W."/>
            <person name="Higgins S."/>
            <person name="Loffler F."/>
        </authorList>
    </citation>
    <scope>NUCLEOTIDE SEQUENCE</scope>
</reference>
<dbReference type="EMBL" id="VSSQ01007816">
    <property type="protein sequence ID" value="MPM37069.1"/>
    <property type="molecule type" value="Genomic_DNA"/>
</dbReference>
<sequence length="97" mass="11497">MFLFSALCQLRIYPHLILDLAYLDIQFIELIAVRFRFLLLRFLRFHILPELPYLQGKLGDLFFQIFQVGYGFVLRIIIRSHLAGTFVGFVFLTQGFH</sequence>
<accession>A0A644Z8U9</accession>
<dbReference type="AlphaFoldDB" id="A0A644Z8U9"/>
<comment type="caution">
    <text evidence="1">The sequence shown here is derived from an EMBL/GenBank/DDBJ whole genome shotgun (WGS) entry which is preliminary data.</text>
</comment>